<organism evidence="5 6">
    <name type="scientific">Frigidibacter mobilis</name>
    <dbReference type="NCBI Taxonomy" id="1335048"/>
    <lineage>
        <taxon>Bacteria</taxon>
        <taxon>Pseudomonadati</taxon>
        <taxon>Pseudomonadota</taxon>
        <taxon>Alphaproteobacteria</taxon>
        <taxon>Rhodobacterales</taxon>
        <taxon>Paracoccaceae</taxon>
        <taxon>Frigidibacter</taxon>
    </lineage>
</organism>
<dbReference type="InterPro" id="IPR013611">
    <property type="entry name" value="Transp-assoc_OB_typ2"/>
</dbReference>
<accession>A0A165SM13</accession>
<dbReference type="PATRIC" id="fig|1335048.3.peg.2162"/>
<evidence type="ECO:0000256" key="2">
    <source>
        <dbReference type="ARBA" id="ARBA00022741"/>
    </source>
</evidence>
<dbReference type="PANTHER" id="PTHR42781:SF4">
    <property type="entry name" value="SPERMIDINE_PUTRESCINE IMPORT ATP-BINDING PROTEIN POTA"/>
    <property type="match status" value="1"/>
</dbReference>
<dbReference type="Proteomes" id="UP000076128">
    <property type="component" value="Chromosome"/>
</dbReference>
<dbReference type="GO" id="GO:0005524">
    <property type="term" value="F:ATP binding"/>
    <property type="evidence" value="ECO:0007669"/>
    <property type="project" value="UniProtKB-KW"/>
</dbReference>
<dbReference type="Pfam" id="PF00005">
    <property type="entry name" value="ABC_tran"/>
    <property type="match status" value="1"/>
</dbReference>
<dbReference type="SUPFAM" id="SSF50331">
    <property type="entry name" value="MOP-like"/>
    <property type="match status" value="1"/>
</dbReference>
<dbReference type="Gene3D" id="3.40.50.300">
    <property type="entry name" value="P-loop containing nucleotide triphosphate hydrolases"/>
    <property type="match status" value="1"/>
</dbReference>
<sequence>MAEIAFQSVTRNFAATTAVAAVSFTVPSGAFFALVGPSGCGKTTVLRLIAGLERPDAGTISLDGRIVAGAGRFVEPGQRDLGMVFQSYALWPHMTVAGNIAFGLGLRGLSHAEQWARTAEALALVGLEGQADRRPHQLSGGQRQRVALARSLAMRPALILLDEPLANLDAHLRQAMLAEFRRIHRQARTTFVFVTHDQNEAMALADLVAVMDRGRMQQIAPPQELFARPASAMVARFVGQGRTVPVEVLGTEGGLVRVRLMGRDLVLPGAAPAGPGWLCLRARDLTLEPAPGQPRLAGRVSDLRFEGGDYMLSVDLEGSGADLVEVPSMVPVAPGAEVSVGLSGGWVLPREGLAREGLAPMALQPAYEVA</sequence>
<protein>
    <submittedName>
        <fullName evidence="5">ABC transporter protein</fullName>
    </submittedName>
</protein>
<dbReference type="KEGG" id="daa:AKL17_2072"/>
<dbReference type="GO" id="GO:0015697">
    <property type="term" value="P:quaternary ammonium group transport"/>
    <property type="evidence" value="ECO:0007669"/>
    <property type="project" value="UniProtKB-ARBA"/>
</dbReference>
<dbReference type="GO" id="GO:0043190">
    <property type="term" value="C:ATP-binding cassette (ABC) transporter complex"/>
    <property type="evidence" value="ECO:0007669"/>
    <property type="project" value="InterPro"/>
</dbReference>
<dbReference type="STRING" id="1335048.AKL17_2072"/>
<dbReference type="GO" id="GO:0022857">
    <property type="term" value="F:transmembrane transporter activity"/>
    <property type="evidence" value="ECO:0007669"/>
    <property type="project" value="InterPro"/>
</dbReference>
<dbReference type="PROSITE" id="PS50893">
    <property type="entry name" value="ABC_TRANSPORTER_2"/>
    <property type="match status" value="1"/>
</dbReference>
<dbReference type="SUPFAM" id="SSF52540">
    <property type="entry name" value="P-loop containing nucleoside triphosphate hydrolases"/>
    <property type="match status" value="1"/>
</dbReference>
<dbReference type="AlphaFoldDB" id="A0A165SM13"/>
<keyword evidence="3" id="KW-0067">ATP-binding</keyword>
<dbReference type="InterPro" id="IPR003439">
    <property type="entry name" value="ABC_transporter-like_ATP-bd"/>
</dbReference>
<dbReference type="PROSITE" id="PS00211">
    <property type="entry name" value="ABC_TRANSPORTER_1"/>
    <property type="match status" value="1"/>
</dbReference>
<evidence type="ECO:0000259" key="4">
    <source>
        <dbReference type="PROSITE" id="PS50893"/>
    </source>
</evidence>
<dbReference type="InterPro" id="IPR008995">
    <property type="entry name" value="Mo/tungstate-bd_C_term_dom"/>
</dbReference>
<dbReference type="InterPro" id="IPR050093">
    <property type="entry name" value="ABC_SmlMolc_Importer"/>
</dbReference>
<keyword evidence="2" id="KW-0547">Nucleotide-binding</keyword>
<dbReference type="PANTHER" id="PTHR42781">
    <property type="entry name" value="SPERMIDINE/PUTRESCINE IMPORT ATP-BINDING PROTEIN POTA"/>
    <property type="match status" value="1"/>
</dbReference>
<proteinExistence type="predicted"/>
<dbReference type="OrthoDB" id="9802264at2"/>
<evidence type="ECO:0000256" key="1">
    <source>
        <dbReference type="ARBA" id="ARBA00022448"/>
    </source>
</evidence>
<dbReference type="InterPro" id="IPR027417">
    <property type="entry name" value="P-loop_NTPase"/>
</dbReference>
<dbReference type="GO" id="GO:0016887">
    <property type="term" value="F:ATP hydrolysis activity"/>
    <property type="evidence" value="ECO:0007669"/>
    <property type="project" value="InterPro"/>
</dbReference>
<evidence type="ECO:0000256" key="3">
    <source>
        <dbReference type="ARBA" id="ARBA00022840"/>
    </source>
</evidence>
<dbReference type="Pfam" id="PF08402">
    <property type="entry name" value="TOBE_2"/>
    <property type="match status" value="1"/>
</dbReference>
<reference evidence="5 6" key="1">
    <citation type="submission" date="2015-09" db="EMBL/GenBank/DDBJ databases">
        <title>Complete genome sequence of Defluviimonas alba cai42t isolated from an oilfield in Xinjiang.</title>
        <authorList>
            <person name="Geng S."/>
            <person name="Pan X."/>
            <person name="Wu X."/>
        </authorList>
    </citation>
    <scope>NUCLEOTIDE SEQUENCE [LARGE SCALE GENOMIC DNA]</scope>
    <source>
        <strain evidence="6">cai42</strain>
    </source>
</reference>
<dbReference type="InterPro" id="IPR017871">
    <property type="entry name" value="ABC_transporter-like_CS"/>
</dbReference>
<dbReference type="InterPro" id="IPR003593">
    <property type="entry name" value="AAA+_ATPase"/>
</dbReference>
<keyword evidence="6" id="KW-1185">Reference proteome</keyword>
<dbReference type="FunFam" id="3.40.50.300:FF:000425">
    <property type="entry name" value="Probable ABC transporter, ATP-binding subunit"/>
    <property type="match status" value="1"/>
</dbReference>
<dbReference type="EMBL" id="CP012661">
    <property type="protein sequence ID" value="AMY69319.1"/>
    <property type="molecule type" value="Genomic_DNA"/>
</dbReference>
<dbReference type="SMART" id="SM00382">
    <property type="entry name" value="AAA"/>
    <property type="match status" value="1"/>
</dbReference>
<gene>
    <name evidence="5" type="ORF">AKL17_2072</name>
</gene>
<evidence type="ECO:0000313" key="5">
    <source>
        <dbReference type="EMBL" id="AMY69319.1"/>
    </source>
</evidence>
<keyword evidence="1" id="KW-0813">Transport</keyword>
<name>A0A165SM13_9RHOB</name>
<evidence type="ECO:0000313" key="6">
    <source>
        <dbReference type="Proteomes" id="UP000076128"/>
    </source>
</evidence>
<dbReference type="RefSeq" id="WP_084739570.1">
    <property type="nucleotide sequence ID" value="NZ_CP012661.1"/>
</dbReference>
<feature type="domain" description="ABC transporter" evidence="4">
    <location>
        <begin position="4"/>
        <end position="238"/>
    </location>
</feature>